<dbReference type="RefSeq" id="WP_378414869.1">
    <property type="nucleotide sequence ID" value="NZ_JBHSFO010000002.1"/>
</dbReference>
<keyword evidence="3" id="KW-1133">Transmembrane helix</keyword>
<feature type="compositionally biased region" description="Low complexity" evidence="2">
    <location>
        <begin position="58"/>
        <end position="94"/>
    </location>
</feature>
<feature type="region of interest" description="Disordered" evidence="2">
    <location>
        <begin position="1"/>
        <end position="30"/>
    </location>
</feature>
<evidence type="ECO:0000256" key="3">
    <source>
        <dbReference type="SAM" id="Phobius"/>
    </source>
</evidence>
<evidence type="ECO:0000313" key="5">
    <source>
        <dbReference type="EMBL" id="MFC4603145.1"/>
    </source>
</evidence>
<accession>A0ABV9FQ60</accession>
<name>A0ABV9FQ60_9NOCA</name>
<evidence type="ECO:0000256" key="1">
    <source>
        <dbReference type="ARBA" id="ARBA00022729"/>
    </source>
</evidence>
<feature type="transmembrane region" description="Helical" evidence="3">
    <location>
        <begin position="33"/>
        <end position="52"/>
    </location>
</feature>
<proteinExistence type="predicted"/>
<keyword evidence="3" id="KW-0812">Transmembrane</keyword>
<sequence length="223" mass="22963">MSTPQGPGPNQPYPQQWSAAPVPPPAPKKSRKWPWIVGVLAALFVIGIATGGDKDEATPAPTAAAPAQADGQPVAPAAAPAAAEPAAADTSAAGIGNPVRDGKFEFTVTNVESGLSELGDNPYLVEKAQGQFVVVTMTVLNTSDKPKSISPGSQKLFDAQGRTFTADPTAALNLDTDVAIWDEINPGNSVTMKIVYDMPADAAPASMELHDSMFSGGAKVNLQ</sequence>
<feature type="compositionally biased region" description="Pro residues" evidence="2">
    <location>
        <begin position="1"/>
        <end position="12"/>
    </location>
</feature>
<feature type="domain" description="DUF4352" evidence="4">
    <location>
        <begin position="94"/>
        <end position="218"/>
    </location>
</feature>
<keyword evidence="1" id="KW-0732">Signal</keyword>
<keyword evidence="6" id="KW-1185">Reference proteome</keyword>
<reference evidence="6" key="1">
    <citation type="journal article" date="2019" name="Int. J. Syst. Evol. Microbiol.">
        <title>The Global Catalogue of Microorganisms (GCM) 10K type strain sequencing project: providing services to taxonomists for standard genome sequencing and annotation.</title>
        <authorList>
            <consortium name="The Broad Institute Genomics Platform"/>
            <consortium name="The Broad Institute Genome Sequencing Center for Infectious Disease"/>
            <person name="Wu L."/>
            <person name="Ma J."/>
        </authorList>
    </citation>
    <scope>NUCLEOTIDE SEQUENCE [LARGE SCALE GENOMIC DNA]</scope>
    <source>
        <strain evidence="6">CCUG 54520</strain>
    </source>
</reference>
<dbReference type="Pfam" id="PF11611">
    <property type="entry name" value="DUF4352"/>
    <property type="match status" value="1"/>
</dbReference>
<dbReference type="EMBL" id="JBHSFO010000002">
    <property type="protein sequence ID" value="MFC4603145.1"/>
    <property type="molecule type" value="Genomic_DNA"/>
</dbReference>
<feature type="region of interest" description="Disordered" evidence="2">
    <location>
        <begin position="57"/>
        <end position="98"/>
    </location>
</feature>
<dbReference type="Gene3D" id="2.60.40.1240">
    <property type="match status" value="1"/>
</dbReference>
<organism evidence="5 6">
    <name type="scientific">Rhodococcus kronopolitis</name>
    <dbReference type="NCBI Taxonomy" id="1460226"/>
    <lineage>
        <taxon>Bacteria</taxon>
        <taxon>Bacillati</taxon>
        <taxon>Actinomycetota</taxon>
        <taxon>Actinomycetes</taxon>
        <taxon>Mycobacteriales</taxon>
        <taxon>Nocardiaceae</taxon>
        <taxon>Rhodococcus</taxon>
    </lineage>
</organism>
<evidence type="ECO:0000256" key="2">
    <source>
        <dbReference type="SAM" id="MobiDB-lite"/>
    </source>
</evidence>
<dbReference type="InterPro" id="IPR029050">
    <property type="entry name" value="Immunoprotect_excell_Ig-like"/>
</dbReference>
<dbReference type="InterPro" id="IPR029051">
    <property type="entry name" value="DUF4352"/>
</dbReference>
<gene>
    <name evidence="5" type="ORF">ACFO6S_05530</name>
</gene>
<comment type="caution">
    <text evidence="5">The sequence shown here is derived from an EMBL/GenBank/DDBJ whole genome shotgun (WGS) entry which is preliminary data.</text>
</comment>
<protein>
    <submittedName>
        <fullName evidence="5">DUF4352 domain-containing protein</fullName>
    </submittedName>
</protein>
<evidence type="ECO:0000259" key="4">
    <source>
        <dbReference type="Pfam" id="PF11611"/>
    </source>
</evidence>
<dbReference type="Proteomes" id="UP001595914">
    <property type="component" value="Unassembled WGS sequence"/>
</dbReference>
<keyword evidence="3" id="KW-0472">Membrane</keyword>
<evidence type="ECO:0000313" key="6">
    <source>
        <dbReference type="Proteomes" id="UP001595914"/>
    </source>
</evidence>